<gene>
    <name evidence="1" type="ordered locus">Pnap_2261</name>
</gene>
<accession>A1VPJ1</accession>
<sequence length="113" mass="12243">MAVLDTSAQALIDLGEVVLNKLQGEIFDLVLAHRRRGIADMTGAEIRDAWEVVHAPARLEKGTVSGRVRELITMGRLVRSPNKRECRGVKGDNAKVSGARPVSIAPEFIGEGK</sequence>
<keyword evidence="2" id="KW-1185">Reference proteome</keyword>
<reference evidence="2" key="1">
    <citation type="journal article" date="2009" name="Environ. Microbiol.">
        <title>The genome of Polaromonas naphthalenivorans strain CJ2, isolated from coal tar-contaminated sediment, reveals physiological and metabolic versatility and evolution through extensive horizontal gene transfer.</title>
        <authorList>
            <person name="Yagi J.M."/>
            <person name="Sims D."/>
            <person name="Brettin T."/>
            <person name="Bruce D."/>
            <person name="Madsen E.L."/>
        </authorList>
    </citation>
    <scope>NUCLEOTIDE SEQUENCE [LARGE SCALE GENOMIC DNA]</scope>
    <source>
        <strain evidence="2">CJ2</strain>
    </source>
</reference>
<dbReference type="STRING" id="365044.Pnap_2261"/>
<evidence type="ECO:0000313" key="2">
    <source>
        <dbReference type="Proteomes" id="UP000000644"/>
    </source>
</evidence>
<dbReference type="HOGENOM" id="CLU_2131151_0_0_4"/>
<dbReference type="EMBL" id="CP000529">
    <property type="protein sequence ID" value="ABM37569.1"/>
    <property type="molecule type" value="Genomic_DNA"/>
</dbReference>
<protein>
    <submittedName>
        <fullName evidence="1">Uncharacterized protein</fullName>
    </submittedName>
</protein>
<proteinExistence type="predicted"/>
<dbReference type="OrthoDB" id="7171737at2"/>
<dbReference type="RefSeq" id="WP_011801647.1">
    <property type="nucleotide sequence ID" value="NC_008781.1"/>
</dbReference>
<dbReference type="AlphaFoldDB" id="A1VPJ1"/>
<organism evidence="1 2">
    <name type="scientific">Polaromonas naphthalenivorans (strain CJ2)</name>
    <dbReference type="NCBI Taxonomy" id="365044"/>
    <lineage>
        <taxon>Bacteria</taxon>
        <taxon>Pseudomonadati</taxon>
        <taxon>Pseudomonadota</taxon>
        <taxon>Betaproteobacteria</taxon>
        <taxon>Burkholderiales</taxon>
        <taxon>Comamonadaceae</taxon>
        <taxon>Polaromonas</taxon>
    </lineage>
</organism>
<dbReference type="KEGG" id="pna:Pnap_2261"/>
<dbReference type="Proteomes" id="UP000000644">
    <property type="component" value="Chromosome"/>
</dbReference>
<evidence type="ECO:0000313" key="1">
    <source>
        <dbReference type="EMBL" id="ABM37569.1"/>
    </source>
</evidence>
<name>A1VPJ1_POLNA</name>